<dbReference type="AlphaFoldDB" id="A0A846M2M8"/>
<name>A0A846M2M8_9SPHN</name>
<keyword evidence="2" id="KW-1185">Reference proteome</keyword>
<comment type="caution">
    <text evidence="1">The sequence shown here is derived from an EMBL/GenBank/DDBJ whole genome shotgun (WGS) entry which is preliminary data.</text>
</comment>
<organism evidence="1 2">
    <name type="scientific">Sphingobium vermicomposti</name>
    <dbReference type="NCBI Taxonomy" id="529005"/>
    <lineage>
        <taxon>Bacteria</taxon>
        <taxon>Pseudomonadati</taxon>
        <taxon>Pseudomonadota</taxon>
        <taxon>Alphaproteobacteria</taxon>
        <taxon>Sphingomonadales</taxon>
        <taxon>Sphingomonadaceae</taxon>
        <taxon>Sphingobium</taxon>
    </lineage>
</organism>
<gene>
    <name evidence="1" type="ORF">FHS54_001148</name>
</gene>
<protein>
    <submittedName>
        <fullName evidence="1">Uncharacterized protein</fullName>
    </submittedName>
</protein>
<evidence type="ECO:0000313" key="1">
    <source>
        <dbReference type="EMBL" id="NIJ16182.1"/>
    </source>
</evidence>
<dbReference type="EMBL" id="JAASQR010000002">
    <property type="protein sequence ID" value="NIJ16182.1"/>
    <property type="molecule type" value="Genomic_DNA"/>
</dbReference>
<accession>A0A846M2M8</accession>
<dbReference type="Proteomes" id="UP000576821">
    <property type="component" value="Unassembled WGS sequence"/>
</dbReference>
<proteinExistence type="predicted"/>
<evidence type="ECO:0000313" key="2">
    <source>
        <dbReference type="Proteomes" id="UP000576821"/>
    </source>
</evidence>
<sequence>MAWVGLYPCQKFSFILRRGFALNPSQQARGFRLYLAPASAA</sequence>
<reference evidence="1 2" key="1">
    <citation type="submission" date="2020-03" db="EMBL/GenBank/DDBJ databases">
        <title>Genomic Encyclopedia of Type Strains, Phase IV (KMG-IV): sequencing the most valuable type-strain genomes for metagenomic binning, comparative biology and taxonomic classification.</title>
        <authorList>
            <person name="Goeker M."/>
        </authorList>
    </citation>
    <scope>NUCLEOTIDE SEQUENCE [LARGE SCALE GENOMIC DNA]</scope>
    <source>
        <strain evidence="1 2">DSM 21299</strain>
    </source>
</reference>